<evidence type="ECO:0000313" key="4">
    <source>
        <dbReference type="EMBL" id="CAI3934905.1"/>
    </source>
</evidence>
<dbReference type="Pfam" id="PF05036">
    <property type="entry name" value="SPOR"/>
    <property type="match status" value="1"/>
</dbReference>
<organism evidence="4 5">
    <name type="scientific">Commensalibacter papalotli</name>
    <name type="common">ex Botero et al. 2024</name>
    <dbReference type="NCBI Taxonomy" id="2972766"/>
    <lineage>
        <taxon>Bacteria</taxon>
        <taxon>Pseudomonadati</taxon>
        <taxon>Pseudomonadota</taxon>
        <taxon>Alphaproteobacteria</taxon>
        <taxon>Acetobacterales</taxon>
        <taxon>Acetobacteraceae</taxon>
    </lineage>
</organism>
<dbReference type="RefSeq" id="WP_282023537.1">
    <property type="nucleotide sequence ID" value="NZ_CAMXCH010000001.1"/>
</dbReference>
<keyword evidence="2" id="KW-1133">Transmembrane helix</keyword>
<dbReference type="SUPFAM" id="SSF110997">
    <property type="entry name" value="Sporulation related repeat"/>
    <property type="match status" value="1"/>
</dbReference>
<feature type="region of interest" description="Disordered" evidence="1">
    <location>
        <begin position="147"/>
        <end position="259"/>
    </location>
</feature>
<name>A0ABM9HMD2_9PROT</name>
<evidence type="ECO:0000256" key="1">
    <source>
        <dbReference type="SAM" id="MobiDB-lite"/>
    </source>
</evidence>
<dbReference type="InterPro" id="IPR007730">
    <property type="entry name" value="SPOR-like_dom"/>
</dbReference>
<feature type="compositionally biased region" description="Acidic residues" evidence="1">
    <location>
        <begin position="50"/>
        <end position="59"/>
    </location>
</feature>
<dbReference type="Proteomes" id="UP001154272">
    <property type="component" value="Unassembled WGS sequence"/>
</dbReference>
<dbReference type="EMBL" id="CAMXCH010000001">
    <property type="protein sequence ID" value="CAI3934905.1"/>
    <property type="molecule type" value="Genomic_DNA"/>
</dbReference>
<gene>
    <name evidence="4" type="ORF">R83534S58_LOCUS766</name>
</gene>
<feature type="compositionally biased region" description="Basic and acidic residues" evidence="1">
    <location>
        <begin position="30"/>
        <end position="49"/>
    </location>
</feature>
<feature type="transmembrane region" description="Helical" evidence="2">
    <location>
        <begin position="88"/>
        <end position="109"/>
    </location>
</feature>
<accession>A0ABM9HMD2</accession>
<protein>
    <recommendedName>
        <fullName evidence="3">SPOR domain-containing protein</fullName>
    </recommendedName>
</protein>
<reference evidence="4" key="1">
    <citation type="submission" date="2022-10" db="EMBL/GenBank/DDBJ databases">
        <authorList>
            <person name="Botero Cardona J."/>
        </authorList>
    </citation>
    <scope>NUCLEOTIDE SEQUENCE</scope>
    <source>
        <strain evidence="4">R-83534</strain>
    </source>
</reference>
<feature type="compositionally biased region" description="Basic residues" evidence="1">
    <location>
        <begin position="219"/>
        <end position="228"/>
    </location>
</feature>
<feature type="compositionally biased region" description="Polar residues" evidence="1">
    <location>
        <begin position="188"/>
        <end position="208"/>
    </location>
</feature>
<feature type="domain" description="SPOR" evidence="3">
    <location>
        <begin position="255"/>
        <end position="338"/>
    </location>
</feature>
<comment type="caution">
    <text evidence="4">The sequence shown here is derived from an EMBL/GenBank/DDBJ whole genome shotgun (WGS) entry which is preliminary data.</text>
</comment>
<feature type="compositionally biased region" description="Basic and acidic residues" evidence="1">
    <location>
        <begin position="230"/>
        <end position="253"/>
    </location>
</feature>
<proteinExistence type="predicted"/>
<feature type="region of interest" description="Disordered" evidence="1">
    <location>
        <begin position="1"/>
        <end position="63"/>
    </location>
</feature>
<sequence>MIDPNSPDPSKRKSFFDEDSLDDGGNNRSPHPDQRVYNDRERMTSRYHDDEDEEDYGDQDYDRRKPLRFGFMNAFGGGSSDGNATRRLAYAAGGVGAILVIFIGGWMFLNSSNKGVPVFEPPAEVAKVKPVSTGNVETIGMGIGENALNNGGAPNGQPGLASGPEQANPQALADQYNRPTPPTATAPSETHSSNNTTTVPSASSNIGGSNEGAEETPKHTAHPKHQQTHRATEPKKSEPKKVEPKKTTKKAEAHQASSGKFGLQLASLKSHDAAQQQWQTLKKKAPEILGKYSPSIQKAEVNGSAVYRLRVKGLTSKAQVSSVCAQLKAKGVACTIAY</sequence>
<dbReference type="Gene3D" id="3.30.70.1070">
    <property type="entry name" value="Sporulation related repeat"/>
    <property type="match status" value="1"/>
</dbReference>
<evidence type="ECO:0000259" key="3">
    <source>
        <dbReference type="PROSITE" id="PS51724"/>
    </source>
</evidence>
<evidence type="ECO:0000313" key="5">
    <source>
        <dbReference type="Proteomes" id="UP001154272"/>
    </source>
</evidence>
<dbReference type="PROSITE" id="PS51724">
    <property type="entry name" value="SPOR"/>
    <property type="match status" value="1"/>
</dbReference>
<dbReference type="InterPro" id="IPR036680">
    <property type="entry name" value="SPOR-like_sf"/>
</dbReference>
<keyword evidence="5" id="KW-1185">Reference proteome</keyword>
<keyword evidence="2" id="KW-0472">Membrane</keyword>
<keyword evidence="2" id="KW-0812">Transmembrane</keyword>
<evidence type="ECO:0000256" key="2">
    <source>
        <dbReference type="SAM" id="Phobius"/>
    </source>
</evidence>